<dbReference type="RefSeq" id="WP_320182359.1">
    <property type="nucleotide sequence ID" value="NZ_CP138332.1"/>
</dbReference>
<reference evidence="3" key="1">
    <citation type="journal article" date="2019" name="Int. J. Syst. Evol. Microbiol.">
        <title>The Global Catalogue of Microorganisms (GCM) 10K type strain sequencing project: providing services to taxonomists for standard genome sequencing and annotation.</title>
        <authorList>
            <consortium name="The Broad Institute Genomics Platform"/>
            <consortium name="The Broad Institute Genome Sequencing Center for Infectious Disease"/>
            <person name="Wu L."/>
            <person name="Ma J."/>
        </authorList>
    </citation>
    <scope>NUCLEOTIDE SEQUENCE [LARGE SCALE GENOMIC DNA]</scope>
    <source>
        <strain evidence="3">KCTC 22814</strain>
    </source>
</reference>
<dbReference type="Proteomes" id="UP001597525">
    <property type="component" value="Unassembled WGS sequence"/>
</dbReference>
<dbReference type="EMBL" id="JBHUPB010000004">
    <property type="protein sequence ID" value="MFD2966657.1"/>
    <property type="molecule type" value="Genomic_DNA"/>
</dbReference>
<keyword evidence="1" id="KW-0732">Signal</keyword>
<feature type="signal peptide" evidence="1">
    <location>
        <begin position="1"/>
        <end position="17"/>
    </location>
</feature>
<organism evidence="2 3">
    <name type="scientific">Sphingobacterium bambusae</name>
    <dbReference type="NCBI Taxonomy" id="662858"/>
    <lineage>
        <taxon>Bacteria</taxon>
        <taxon>Pseudomonadati</taxon>
        <taxon>Bacteroidota</taxon>
        <taxon>Sphingobacteriia</taxon>
        <taxon>Sphingobacteriales</taxon>
        <taxon>Sphingobacteriaceae</taxon>
        <taxon>Sphingobacterium</taxon>
    </lineage>
</organism>
<comment type="caution">
    <text evidence="2">The sequence shown here is derived from an EMBL/GenBank/DDBJ whole genome shotgun (WGS) entry which is preliminary data.</text>
</comment>
<sequence length="129" mass="14318">MKSLLLIFFSILAICYAACDKAELNTRPAAEEELRQLHTAIQALTNKTPCTDPAQWDFTALGSKACGGPASYIAYPKNSETQHFLNLVERFTEAQLAFNKKYGTISDCMLVMPPSGIRCENNRPVFINP</sequence>
<evidence type="ECO:0000313" key="2">
    <source>
        <dbReference type="EMBL" id="MFD2966657.1"/>
    </source>
</evidence>
<accession>A0ABW6BBI1</accession>
<keyword evidence="3" id="KW-1185">Reference proteome</keyword>
<name>A0ABW6BBI1_9SPHI</name>
<proteinExistence type="predicted"/>
<evidence type="ECO:0000256" key="1">
    <source>
        <dbReference type="SAM" id="SignalP"/>
    </source>
</evidence>
<protein>
    <submittedName>
        <fullName evidence="2">Uncharacterized protein</fullName>
    </submittedName>
</protein>
<feature type="chain" id="PRO_5046401662" evidence="1">
    <location>
        <begin position="18"/>
        <end position="129"/>
    </location>
</feature>
<gene>
    <name evidence="2" type="ORF">ACFS7Y_04625</name>
</gene>
<evidence type="ECO:0000313" key="3">
    <source>
        <dbReference type="Proteomes" id="UP001597525"/>
    </source>
</evidence>